<evidence type="ECO:0000256" key="3">
    <source>
        <dbReference type="PIRSR" id="PIRSR623088-1"/>
    </source>
</evidence>
<dbReference type="Pfam" id="PF00233">
    <property type="entry name" value="PDEase_I"/>
    <property type="match status" value="1"/>
</dbReference>
<keyword evidence="8" id="KW-1133">Transmembrane helix</keyword>
<sequence length="815" mass="92223">MASETEQKVASSSHPSFAERIKMPSFAKRQVQVLPKRPTIATHGTIKQRSMHKVFGCFLDSKVECDFQTYYRREKQASVCIHMVCLTILCVVVAICGATQKATQSMEVFAASVATSPEQTATPATDTKTVDMDLFVFVSTMSFATALAFTAYVWQKRDQATFISSSSYPCDPLQLVLLLFCQANFLPVVWILIYCTQDEYSSTSSTDQTKAVFILVAQLFVDSLYFFLLLVASVAACLLRVQFAYFVLLAVESLIIVSVFSGLFFTATPERWGNYGVLFGTLMLLCRGVWESEHSCRRQFLSSTNLVNENRRLSNQNIEMKEELSGKLSYQMHYEMGDILRILCQIKLKMTPAEKRDIDKIITALITNEDLFEVTLDPAMAEHEEEVQGWLHMMAFKEPPPSFSHSPTSRFSERSLMKKPGTSHQLLRTANSRKMSRNIETEAKVANEVINKLFVKDIIEEREEFSKWLFDTIRNEFFVDVFYIDQRCASPMQAVFISCVELNDFVARLSLDINKLVAFAGAVENHYFKRNPYHNCLHASAVIIDINFYLRRLNLNVDDITFFVGLIAAAGHDISHPGVSNGFLIATRSKLAITYSDDSVLERMHVAELYRILSHEKFDIFSHLPPPEKADVRKLLIQMVLATDLSRHFPHISKLKSKKFAVSEESRGLEVSLIMETLLMLADLGHCAKPFHYHQLWANRIAEEFFRQGDAEERNNLPVSPLCDRKQANLPKSQVTFLTLLATPLFETAGEAFAIEDYAVVVKELQSNIRVWQGMIGRTESNLDSSQLKVQSRSGGSTQSTALVQPVDDLAVEDT</sequence>
<feature type="domain" description="PDEase" evidence="9">
    <location>
        <begin position="437"/>
        <end position="779"/>
    </location>
</feature>
<feature type="binding site" evidence="4">
    <location>
        <position position="573"/>
    </location>
    <ligand>
        <name>AMP</name>
        <dbReference type="ChEBI" id="CHEBI:456215"/>
    </ligand>
</feature>
<evidence type="ECO:0000256" key="2">
    <source>
        <dbReference type="ARBA" id="ARBA00022801"/>
    </source>
</evidence>
<keyword evidence="1 5" id="KW-0479">Metal-binding</keyword>
<keyword evidence="8" id="KW-0812">Transmembrane</keyword>
<feature type="binding site" evidence="4">
    <location>
        <position position="734"/>
    </location>
    <ligand>
        <name>AMP</name>
        <dbReference type="ChEBI" id="CHEBI:456215"/>
    </ligand>
</feature>
<dbReference type="InterPro" id="IPR036971">
    <property type="entry name" value="PDEase_catalytic_dom_sf"/>
</dbReference>
<dbReference type="AlphaFoldDB" id="A0AAV2ZK67"/>
<feature type="transmembrane region" description="Helical" evidence="8">
    <location>
        <begin position="134"/>
        <end position="154"/>
    </location>
</feature>
<keyword evidence="11" id="KW-1185">Reference proteome</keyword>
<organism evidence="10 11">
    <name type="scientific">Lagenidium giganteum</name>
    <dbReference type="NCBI Taxonomy" id="4803"/>
    <lineage>
        <taxon>Eukaryota</taxon>
        <taxon>Sar</taxon>
        <taxon>Stramenopiles</taxon>
        <taxon>Oomycota</taxon>
        <taxon>Peronosporomycetes</taxon>
        <taxon>Pythiales</taxon>
        <taxon>Pythiaceae</taxon>
    </lineage>
</organism>
<dbReference type="EMBL" id="DAKRPA010000004">
    <property type="protein sequence ID" value="DBA04934.1"/>
    <property type="molecule type" value="Genomic_DNA"/>
</dbReference>
<feature type="binding site" evidence="5">
    <location>
        <position position="573"/>
    </location>
    <ligand>
        <name>Zn(2+)</name>
        <dbReference type="ChEBI" id="CHEBI:29105"/>
        <label>1</label>
    </ligand>
</feature>
<dbReference type="InterPro" id="IPR002073">
    <property type="entry name" value="PDEase_catalytic_dom"/>
</dbReference>
<proteinExistence type="inferred from homology"/>
<dbReference type="EC" id="3.1.4.-" evidence="6"/>
<feature type="binding site" evidence="4">
    <location>
        <position position="683"/>
    </location>
    <ligand>
        <name>AMP</name>
        <dbReference type="ChEBI" id="CHEBI:456215"/>
    </ligand>
</feature>
<dbReference type="GO" id="GO:0046872">
    <property type="term" value="F:metal ion binding"/>
    <property type="evidence" value="ECO:0007669"/>
    <property type="project" value="UniProtKB-KW"/>
</dbReference>
<evidence type="ECO:0000256" key="4">
    <source>
        <dbReference type="PIRSR" id="PIRSR623088-2"/>
    </source>
</evidence>
<evidence type="ECO:0000313" key="11">
    <source>
        <dbReference type="Proteomes" id="UP001146120"/>
    </source>
</evidence>
<dbReference type="PROSITE" id="PS51845">
    <property type="entry name" value="PDEASE_I_2"/>
    <property type="match status" value="1"/>
</dbReference>
<comment type="caution">
    <text evidence="10">The sequence shown here is derived from an EMBL/GenBank/DDBJ whole genome shotgun (WGS) entry which is preliminary data.</text>
</comment>
<evidence type="ECO:0000256" key="1">
    <source>
        <dbReference type="ARBA" id="ARBA00022723"/>
    </source>
</evidence>
<gene>
    <name evidence="10" type="ORF">N0F65_006936</name>
</gene>
<accession>A0AAV2ZK67</accession>
<dbReference type="InterPro" id="IPR023174">
    <property type="entry name" value="PDEase_CS"/>
</dbReference>
<feature type="binding site" evidence="5">
    <location>
        <position position="538"/>
    </location>
    <ligand>
        <name>Zn(2+)</name>
        <dbReference type="ChEBI" id="CHEBI:29105"/>
        <label>1</label>
    </ligand>
</feature>
<feature type="binding site" evidence="5">
    <location>
        <position position="683"/>
    </location>
    <ligand>
        <name>Zn(2+)</name>
        <dbReference type="ChEBI" id="CHEBI:29105"/>
        <label>1</label>
    </ligand>
</feature>
<dbReference type="PANTHER" id="PTHR11347">
    <property type="entry name" value="CYCLIC NUCLEOTIDE PHOSPHODIESTERASE"/>
    <property type="match status" value="1"/>
</dbReference>
<dbReference type="GO" id="GO:0007165">
    <property type="term" value="P:signal transduction"/>
    <property type="evidence" value="ECO:0007669"/>
    <property type="project" value="InterPro"/>
</dbReference>
<dbReference type="SUPFAM" id="SSF109604">
    <property type="entry name" value="HD-domain/PDEase-like"/>
    <property type="match status" value="1"/>
</dbReference>
<feature type="compositionally biased region" description="Polar residues" evidence="7">
    <location>
        <begin position="791"/>
        <end position="803"/>
    </location>
</feature>
<dbReference type="InterPro" id="IPR003607">
    <property type="entry name" value="HD/PDEase_dom"/>
</dbReference>
<reference evidence="10" key="2">
    <citation type="journal article" date="2023" name="Microbiol Resour">
        <title>Decontamination and Annotation of the Draft Genome Sequence of the Oomycete Lagenidium giganteum ARSEF 373.</title>
        <authorList>
            <person name="Morgan W.R."/>
            <person name="Tartar A."/>
        </authorList>
    </citation>
    <scope>NUCLEOTIDE SEQUENCE</scope>
    <source>
        <strain evidence="10">ARSEF 373</strain>
    </source>
</reference>
<feature type="region of interest" description="Disordered" evidence="7">
    <location>
        <begin position="791"/>
        <end position="815"/>
    </location>
</feature>
<keyword evidence="2 6" id="KW-0378">Hydrolase</keyword>
<dbReference type="InterPro" id="IPR023088">
    <property type="entry name" value="PDEase"/>
</dbReference>
<evidence type="ECO:0000313" key="10">
    <source>
        <dbReference type="EMBL" id="DBA04934.1"/>
    </source>
</evidence>
<comment type="cofactor">
    <cofactor evidence="6">
        <name>a divalent metal cation</name>
        <dbReference type="ChEBI" id="CHEBI:60240"/>
    </cofactor>
    <text evidence="6">Binds 2 divalent metal cations per subunit. Site 1 may preferentially bind zinc ions, while site 2 has a preference for magnesium and/or manganese ions.</text>
</comment>
<name>A0AAV2ZK67_9STRA</name>
<dbReference type="GO" id="GO:0004114">
    <property type="term" value="F:3',5'-cyclic-nucleotide phosphodiesterase activity"/>
    <property type="evidence" value="ECO:0007669"/>
    <property type="project" value="InterPro"/>
</dbReference>
<feature type="binding site" evidence="5">
    <location>
        <position position="573"/>
    </location>
    <ligand>
        <name>Zn(2+)</name>
        <dbReference type="ChEBI" id="CHEBI:29105"/>
        <label>2</label>
    </ligand>
</feature>
<dbReference type="PRINTS" id="PR00387">
    <property type="entry name" value="PDIESTERASE1"/>
</dbReference>
<evidence type="ECO:0000256" key="7">
    <source>
        <dbReference type="SAM" id="MobiDB-lite"/>
    </source>
</evidence>
<evidence type="ECO:0000256" key="6">
    <source>
        <dbReference type="RuleBase" id="RU363067"/>
    </source>
</evidence>
<evidence type="ECO:0000256" key="8">
    <source>
        <dbReference type="SAM" id="Phobius"/>
    </source>
</evidence>
<dbReference type="Proteomes" id="UP001146120">
    <property type="component" value="Unassembled WGS sequence"/>
</dbReference>
<evidence type="ECO:0000259" key="9">
    <source>
        <dbReference type="PROSITE" id="PS51845"/>
    </source>
</evidence>
<reference evidence="10" key="1">
    <citation type="submission" date="2022-11" db="EMBL/GenBank/DDBJ databases">
        <authorList>
            <person name="Morgan W.R."/>
            <person name="Tartar A."/>
        </authorList>
    </citation>
    <scope>NUCLEOTIDE SEQUENCE</scope>
    <source>
        <strain evidence="10">ARSEF 373</strain>
    </source>
</reference>
<dbReference type="PROSITE" id="PS00126">
    <property type="entry name" value="PDEASE_I_1"/>
    <property type="match status" value="1"/>
</dbReference>
<feature type="transmembrane region" description="Helical" evidence="8">
    <location>
        <begin position="175"/>
        <end position="193"/>
    </location>
</feature>
<feature type="transmembrane region" description="Helical" evidence="8">
    <location>
        <begin position="79"/>
        <end position="100"/>
    </location>
</feature>
<feature type="binding site" evidence="4">
    <location>
        <begin position="534"/>
        <end position="538"/>
    </location>
    <ligand>
        <name>AMP</name>
        <dbReference type="ChEBI" id="CHEBI:456215"/>
    </ligand>
</feature>
<feature type="transmembrane region" description="Helical" evidence="8">
    <location>
        <begin position="243"/>
        <end position="266"/>
    </location>
</feature>
<protein>
    <recommendedName>
        <fullName evidence="6">Phosphodiesterase</fullName>
        <ecNumber evidence="6">3.1.4.-</ecNumber>
    </recommendedName>
</protein>
<feature type="transmembrane region" description="Helical" evidence="8">
    <location>
        <begin position="213"/>
        <end position="236"/>
    </location>
</feature>
<evidence type="ECO:0000256" key="5">
    <source>
        <dbReference type="PIRSR" id="PIRSR623088-3"/>
    </source>
</evidence>
<comment type="similarity">
    <text evidence="6">Belongs to the cyclic nucleotide phosphodiesterase family.</text>
</comment>
<keyword evidence="8" id="KW-0472">Membrane</keyword>
<dbReference type="Gene3D" id="1.10.1300.10">
    <property type="entry name" value="3'5'-cyclic nucleotide phosphodiesterase, catalytic domain"/>
    <property type="match status" value="1"/>
</dbReference>
<feature type="binding site" evidence="5">
    <location>
        <position position="572"/>
    </location>
    <ligand>
        <name>Zn(2+)</name>
        <dbReference type="ChEBI" id="CHEBI:29105"/>
        <label>1</label>
    </ligand>
</feature>
<dbReference type="CDD" id="cd00077">
    <property type="entry name" value="HDc"/>
    <property type="match status" value="1"/>
</dbReference>
<feature type="active site" description="Proton donor" evidence="3">
    <location>
        <position position="534"/>
    </location>
</feature>